<dbReference type="PANTHER" id="PTHR45657">
    <property type="entry name" value="CRAL-TRIO DOMAIN-CONTAINING PROTEIN YKL091C-RELATED"/>
    <property type="match status" value="1"/>
</dbReference>
<dbReference type="SUPFAM" id="SSF46938">
    <property type="entry name" value="CRAL/TRIO N-terminal domain"/>
    <property type="match status" value="1"/>
</dbReference>
<sequence length="368" mass="42278">MSSDGPAHRVQSAVVEYGYPQGHLGHLSSDEEAAFKNFKIVCEEKGYYKPGTGDEPGTHDDATLLRFLRARRFIVPDALKQFTDTEDWRKANQLDQLYETIDIEHYEETRHLYPQWTGRRDRRGIPVYVYEVKHLNSKTMAAYEKSAKETNSKAQTDGKTSPKLLRLFALYENLIRFVMPLCTALLDRDHPRTPITQSNNIVDISGVGLKQFWNLRTHMQDASTLATAHYPETLDRIFIIGAPAFFPTVWGWIKRWFDPITTSKIFILSHHDLLPTLESFIEPANIPKKYGGQLDYTFGDKPVVDPAMEHFIKWEGDRKEFPRGPMYWVNFDEEGEKGKAGKTGFDMEALAVGAEGGKERREKICRIE</sequence>
<feature type="non-terminal residue" evidence="2">
    <location>
        <position position="368"/>
    </location>
</feature>
<dbReference type="InterPro" id="IPR011074">
    <property type="entry name" value="CRAL/TRIO_N_dom"/>
</dbReference>
<proteinExistence type="predicted"/>
<dbReference type="InterPro" id="IPR001251">
    <property type="entry name" value="CRAL-TRIO_dom"/>
</dbReference>
<feature type="domain" description="CRAL-TRIO" evidence="1">
    <location>
        <begin position="105"/>
        <end position="298"/>
    </location>
</feature>
<accession>A0A2J6THI3</accession>
<dbReference type="OrthoDB" id="30289at2759"/>
<dbReference type="Proteomes" id="UP000235371">
    <property type="component" value="Unassembled WGS sequence"/>
</dbReference>
<dbReference type="SMART" id="SM01100">
    <property type="entry name" value="CRAL_TRIO_N"/>
    <property type="match status" value="1"/>
</dbReference>
<evidence type="ECO:0000259" key="1">
    <source>
        <dbReference type="PROSITE" id="PS50191"/>
    </source>
</evidence>
<dbReference type="AlphaFoldDB" id="A0A2J6THI3"/>
<dbReference type="Pfam" id="PF00650">
    <property type="entry name" value="CRAL_TRIO"/>
    <property type="match status" value="1"/>
</dbReference>
<dbReference type="Gene3D" id="1.10.8.20">
    <property type="entry name" value="N-terminal domain of phosphatidylinositol transfer protein sec14p"/>
    <property type="match status" value="1"/>
</dbReference>
<dbReference type="EMBL" id="KZ613783">
    <property type="protein sequence ID" value="PMD62428.1"/>
    <property type="molecule type" value="Genomic_DNA"/>
</dbReference>
<dbReference type="InterPro" id="IPR036865">
    <property type="entry name" value="CRAL-TRIO_dom_sf"/>
</dbReference>
<evidence type="ECO:0000313" key="3">
    <source>
        <dbReference type="Proteomes" id="UP000235371"/>
    </source>
</evidence>
<dbReference type="RefSeq" id="XP_024739332.1">
    <property type="nucleotide sequence ID" value="XM_024872931.1"/>
</dbReference>
<name>A0A2J6THI3_9HELO</name>
<dbReference type="CDD" id="cd00170">
    <property type="entry name" value="SEC14"/>
    <property type="match status" value="1"/>
</dbReference>
<dbReference type="InParanoid" id="A0A2J6THI3"/>
<dbReference type="SMART" id="SM00516">
    <property type="entry name" value="SEC14"/>
    <property type="match status" value="1"/>
</dbReference>
<reference evidence="2 3" key="1">
    <citation type="submission" date="2016-04" db="EMBL/GenBank/DDBJ databases">
        <title>A degradative enzymes factory behind the ericoid mycorrhizal symbiosis.</title>
        <authorList>
            <consortium name="DOE Joint Genome Institute"/>
            <person name="Martino E."/>
            <person name="Morin E."/>
            <person name="Grelet G."/>
            <person name="Kuo A."/>
            <person name="Kohler A."/>
            <person name="Daghino S."/>
            <person name="Barry K."/>
            <person name="Choi C."/>
            <person name="Cichocki N."/>
            <person name="Clum A."/>
            <person name="Copeland A."/>
            <person name="Hainaut M."/>
            <person name="Haridas S."/>
            <person name="Labutti K."/>
            <person name="Lindquist E."/>
            <person name="Lipzen A."/>
            <person name="Khouja H.-R."/>
            <person name="Murat C."/>
            <person name="Ohm R."/>
            <person name="Olson A."/>
            <person name="Spatafora J."/>
            <person name="Veneault-Fourrey C."/>
            <person name="Henrissat B."/>
            <person name="Grigoriev I."/>
            <person name="Martin F."/>
            <person name="Perotto S."/>
        </authorList>
    </citation>
    <scope>NUCLEOTIDE SEQUENCE [LARGE SCALE GENOMIC DNA]</scope>
    <source>
        <strain evidence="2 3">E</strain>
    </source>
</reference>
<dbReference type="STRING" id="1095630.A0A2J6THI3"/>
<keyword evidence="3" id="KW-1185">Reference proteome</keyword>
<dbReference type="InterPro" id="IPR051026">
    <property type="entry name" value="PI/PC_transfer"/>
</dbReference>
<dbReference type="SUPFAM" id="SSF52087">
    <property type="entry name" value="CRAL/TRIO domain"/>
    <property type="match status" value="1"/>
</dbReference>
<gene>
    <name evidence="2" type="ORF">K444DRAFT_475227</name>
</gene>
<protein>
    <submittedName>
        <fullName evidence="2">CRAL/TRIO domain-containing protein</fullName>
    </submittedName>
</protein>
<dbReference type="PROSITE" id="PS50191">
    <property type="entry name" value="CRAL_TRIO"/>
    <property type="match status" value="1"/>
</dbReference>
<dbReference type="Gene3D" id="3.40.525.10">
    <property type="entry name" value="CRAL-TRIO lipid binding domain"/>
    <property type="match status" value="1"/>
</dbReference>
<dbReference type="GeneID" id="36581011"/>
<dbReference type="PANTHER" id="PTHR45657:SF3">
    <property type="entry name" value="TRANSPORTER, PUTATIVE (AFU_ORTHOLOGUE AFUA_5G09260)-RELATED"/>
    <property type="match status" value="1"/>
</dbReference>
<dbReference type="Pfam" id="PF03765">
    <property type="entry name" value="CRAL_TRIO_N"/>
    <property type="match status" value="1"/>
</dbReference>
<dbReference type="InterPro" id="IPR036273">
    <property type="entry name" value="CRAL/TRIO_N_dom_sf"/>
</dbReference>
<evidence type="ECO:0000313" key="2">
    <source>
        <dbReference type="EMBL" id="PMD62428.1"/>
    </source>
</evidence>
<organism evidence="2 3">
    <name type="scientific">Hyaloscypha bicolor E</name>
    <dbReference type="NCBI Taxonomy" id="1095630"/>
    <lineage>
        <taxon>Eukaryota</taxon>
        <taxon>Fungi</taxon>
        <taxon>Dikarya</taxon>
        <taxon>Ascomycota</taxon>
        <taxon>Pezizomycotina</taxon>
        <taxon>Leotiomycetes</taxon>
        <taxon>Helotiales</taxon>
        <taxon>Hyaloscyphaceae</taxon>
        <taxon>Hyaloscypha</taxon>
        <taxon>Hyaloscypha bicolor</taxon>
    </lineage>
</organism>